<name>K4AIZ1_SETIT</name>
<evidence type="ECO:0000313" key="3">
    <source>
        <dbReference type="Proteomes" id="UP000004995"/>
    </source>
</evidence>
<dbReference type="Gramene" id="KQK87735">
    <property type="protein sequence ID" value="KQK87735"/>
    <property type="gene ID" value="SETIT_038855mg"/>
</dbReference>
<reference evidence="2" key="2">
    <citation type="submission" date="2018-08" db="UniProtKB">
        <authorList>
            <consortium name="EnsemblPlants"/>
        </authorList>
    </citation>
    <scope>IDENTIFICATION</scope>
    <source>
        <strain evidence="2">Yugu1</strain>
    </source>
</reference>
<feature type="compositionally biased region" description="Basic and acidic residues" evidence="1">
    <location>
        <begin position="29"/>
        <end position="41"/>
    </location>
</feature>
<dbReference type="InParanoid" id="K4AIZ1"/>
<dbReference type="HOGENOM" id="CLU_1589271_0_0_1"/>
<reference evidence="3" key="1">
    <citation type="journal article" date="2012" name="Nat. Biotechnol.">
        <title>Reference genome sequence of the model plant Setaria.</title>
        <authorList>
            <person name="Bennetzen J.L."/>
            <person name="Schmutz J."/>
            <person name="Wang H."/>
            <person name="Percifield R."/>
            <person name="Hawkins J."/>
            <person name="Pontaroli A.C."/>
            <person name="Estep M."/>
            <person name="Feng L."/>
            <person name="Vaughn J.N."/>
            <person name="Grimwood J."/>
            <person name="Jenkins J."/>
            <person name="Barry K."/>
            <person name="Lindquist E."/>
            <person name="Hellsten U."/>
            <person name="Deshpande S."/>
            <person name="Wang X."/>
            <person name="Wu X."/>
            <person name="Mitros T."/>
            <person name="Triplett J."/>
            <person name="Yang X."/>
            <person name="Ye C.Y."/>
            <person name="Mauro-Herrera M."/>
            <person name="Wang L."/>
            <person name="Li P."/>
            <person name="Sharma M."/>
            <person name="Sharma R."/>
            <person name="Ronald P.C."/>
            <person name="Panaud O."/>
            <person name="Kellogg E.A."/>
            <person name="Brutnell T.P."/>
            <person name="Doust A.N."/>
            <person name="Tuskan G.A."/>
            <person name="Rokhsar D."/>
            <person name="Devos K.M."/>
        </authorList>
    </citation>
    <scope>NUCLEOTIDE SEQUENCE [LARGE SCALE GENOMIC DNA]</scope>
    <source>
        <strain evidence="3">cv. Yugu1</strain>
    </source>
</reference>
<feature type="region of interest" description="Disordered" evidence="1">
    <location>
        <begin position="95"/>
        <end position="114"/>
    </location>
</feature>
<evidence type="ECO:0000313" key="2">
    <source>
        <dbReference type="EnsemblPlants" id="KQK87735"/>
    </source>
</evidence>
<dbReference type="AlphaFoldDB" id="K4AIZ1"/>
<keyword evidence="3" id="KW-1185">Reference proteome</keyword>
<sequence length="168" mass="18299">MRRQGRDAAGGAARVEGHVPSALGGVHQRCHEDHPPSKPRDMPSLAYLGKGRICICRPMSTMDPNDYGPPITYDAASFLVVELKSLPNGDLHLARRGKMTSRRPPQGRQSPANARWTDGWLARKLLQRCELPDPPLAPYRQGGNPSTAAAAVLLACCSIGQAFRWRPA</sequence>
<dbReference type="EMBL" id="AGNK02005437">
    <property type="status" value="NOT_ANNOTATED_CDS"/>
    <property type="molecule type" value="Genomic_DNA"/>
</dbReference>
<evidence type="ECO:0000256" key="1">
    <source>
        <dbReference type="SAM" id="MobiDB-lite"/>
    </source>
</evidence>
<proteinExistence type="predicted"/>
<dbReference type="EnsemblPlants" id="KQK87735">
    <property type="protein sequence ID" value="KQK87735"/>
    <property type="gene ID" value="SETIT_038855mg"/>
</dbReference>
<organism evidence="2 3">
    <name type="scientific">Setaria italica</name>
    <name type="common">Foxtail millet</name>
    <name type="synonym">Panicum italicum</name>
    <dbReference type="NCBI Taxonomy" id="4555"/>
    <lineage>
        <taxon>Eukaryota</taxon>
        <taxon>Viridiplantae</taxon>
        <taxon>Streptophyta</taxon>
        <taxon>Embryophyta</taxon>
        <taxon>Tracheophyta</taxon>
        <taxon>Spermatophyta</taxon>
        <taxon>Magnoliopsida</taxon>
        <taxon>Liliopsida</taxon>
        <taxon>Poales</taxon>
        <taxon>Poaceae</taxon>
        <taxon>PACMAD clade</taxon>
        <taxon>Panicoideae</taxon>
        <taxon>Panicodae</taxon>
        <taxon>Paniceae</taxon>
        <taxon>Cenchrinae</taxon>
        <taxon>Setaria</taxon>
    </lineage>
</organism>
<accession>K4AIZ1</accession>
<protein>
    <submittedName>
        <fullName evidence="2">Uncharacterized protein</fullName>
    </submittedName>
</protein>
<dbReference type="Proteomes" id="UP000004995">
    <property type="component" value="Unassembled WGS sequence"/>
</dbReference>
<feature type="region of interest" description="Disordered" evidence="1">
    <location>
        <begin position="1"/>
        <end position="43"/>
    </location>
</feature>